<dbReference type="Gene3D" id="2.60.120.260">
    <property type="entry name" value="Galactose-binding domain-like"/>
    <property type="match status" value="1"/>
</dbReference>
<feature type="disulfide bond" evidence="19">
    <location>
        <begin position="1162"/>
        <end position="1174"/>
    </location>
</feature>
<keyword evidence="3" id="KW-0272">Extracellular matrix</keyword>
<feature type="disulfide bond" evidence="19">
    <location>
        <begin position="455"/>
        <end position="464"/>
    </location>
</feature>
<name>A0AAV7XJT8_9NEOP</name>
<feature type="chain" id="PRO_5043597077" description="Laminin subunit beta-3" evidence="22">
    <location>
        <begin position="19"/>
        <end position="1860"/>
    </location>
</feature>
<keyword evidence="5" id="KW-0677">Repeat</keyword>
<feature type="domain" description="Laminin EGF-like" evidence="23">
    <location>
        <begin position="950"/>
        <end position="999"/>
    </location>
</feature>
<keyword evidence="7" id="KW-0130">Cell adhesion</keyword>
<dbReference type="PROSITE" id="PS01248">
    <property type="entry name" value="EGF_LAM_1"/>
    <property type="match status" value="4"/>
</dbReference>
<evidence type="ECO:0000256" key="16">
    <source>
        <dbReference type="ARBA" id="ARBA00077414"/>
    </source>
</evidence>
<dbReference type="PANTHER" id="PTHR10574:SF375">
    <property type="entry name" value="LAMININ SUBUNIT BETA-1"/>
    <property type="match status" value="1"/>
</dbReference>
<feature type="domain" description="Laminin EGF-like" evidence="23">
    <location>
        <begin position="488"/>
        <end position="547"/>
    </location>
</feature>
<keyword evidence="6" id="KW-0084">Basement membrane</keyword>
<dbReference type="PROSITE" id="PS51116">
    <property type="entry name" value="LAMININ_IVB"/>
    <property type="match status" value="1"/>
</dbReference>
<feature type="region of interest" description="Disordered" evidence="21">
    <location>
        <begin position="722"/>
        <end position="753"/>
    </location>
</feature>
<reference evidence="26" key="1">
    <citation type="submission" date="2022-12" db="EMBL/GenBank/DDBJ databases">
        <title>Chromosome-level genome assembly of the bean flower thrips Megalurothrips usitatus.</title>
        <authorList>
            <person name="Ma L."/>
            <person name="Liu Q."/>
            <person name="Li H."/>
            <person name="Cai W."/>
        </authorList>
    </citation>
    <scope>NUCLEOTIDE SEQUENCE</scope>
    <source>
        <strain evidence="26">Cailab_2022a</strain>
    </source>
</reference>
<evidence type="ECO:0000256" key="13">
    <source>
        <dbReference type="ARBA" id="ARBA00071081"/>
    </source>
</evidence>
<dbReference type="SMART" id="SM00181">
    <property type="entry name" value="EGF"/>
    <property type="match status" value="8"/>
</dbReference>
<dbReference type="GO" id="GO:0030054">
    <property type="term" value="C:cell junction"/>
    <property type="evidence" value="ECO:0007669"/>
    <property type="project" value="UniProtKB-ARBA"/>
</dbReference>
<dbReference type="InterPro" id="IPR013015">
    <property type="entry name" value="Laminin_IV_B"/>
</dbReference>
<feature type="disulfide bond" evidence="19">
    <location>
        <begin position="1164"/>
        <end position="1181"/>
    </location>
</feature>
<feature type="disulfide bond" evidence="19">
    <location>
        <begin position="878"/>
        <end position="887"/>
    </location>
</feature>
<feature type="disulfide bond" evidence="19">
    <location>
        <begin position="1212"/>
        <end position="1229"/>
    </location>
</feature>
<evidence type="ECO:0000259" key="23">
    <source>
        <dbReference type="PROSITE" id="PS50027"/>
    </source>
</evidence>
<evidence type="ECO:0000256" key="17">
    <source>
        <dbReference type="ARBA" id="ARBA00081912"/>
    </source>
</evidence>
<feature type="region of interest" description="Disordered" evidence="21">
    <location>
        <begin position="1402"/>
        <end position="1422"/>
    </location>
</feature>
<dbReference type="FunFam" id="2.10.25.10:FF:000101">
    <property type="entry name" value="Laminin subunit beta 1"/>
    <property type="match status" value="1"/>
</dbReference>
<evidence type="ECO:0000256" key="7">
    <source>
        <dbReference type="ARBA" id="ARBA00022889"/>
    </source>
</evidence>
<dbReference type="FunFam" id="2.10.25.10:FF:000138">
    <property type="entry name" value="Laminin subunit beta 1"/>
    <property type="match status" value="1"/>
</dbReference>
<feature type="domain" description="Laminin EGF-like" evidence="23">
    <location>
        <begin position="1059"/>
        <end position="1110"/>
    </location>
</feature>
<gene>
    <name evidence="26" type="ORF">ONE63_009493</name>
</gene>
<dbReference type="FunFam" id="2.10.25.10:FF:000065">
    <property type="entry name" value="Laminin subunit beta 1"/>
    <property type="match status" value="1"/>
</dbReference>
<dbReference type="InterPro" id="IPR002049">
    <property type="entry name" value="LE_dom"/>
</dbReference>
<dbReference type="PROSITE" id="PS50027">
    <property type="entry name" value="EGF_LAM_2"/>
    <property type="match status" value="10"/>
</dbReference>
<dbReference type="InterPro" id="IPR050440">
    <property type="entry name" value="Laminin/Netrin_ECM"/>
</dbReference>
<dbReference type="GO" id="GO:0009887">
    <property type="term" value="P:animal organ morphogenesis"/>
    <property type="evidence" value="ECO:0007669"/>
    <property type="project" value="TreeGrafter"/>
</dbReference>
<evidence type="ECO:0000256" key="19">
    <source>
        <dbReference type="PROSITE-ProRule" id="PRU00460"/>
    </source>
</evidence>
<feature type="disulfide bond" evidence="19">
    <location>
        <begin position="857"/>
        <end position="869"/>
    </location>
</feature>
<dbReference type="FunFam" id="2.170.300.10:FF:000001">
    <property type="entry name" value="Laminin subunit beta-1"/>
    <property type="match status" value="1"/>
</dbReference>
<keyword evidence="10" id="KW-0325">Glycoprotein</keyword>
<dbReference type="FunFam" id="2.10.25.10:FF:000011">
    <property type="entry name" value="Cadherin EGF LAG seven-pass G-type receptor"/>
    <property type="match status" value="2"/>
</dbReference>
<feature type="disulfide bond" evidence="19">
    <location>
        <begin position="518"/>
        <end position="527"/>
    </location>
</feature>
<dbReference type="EMBL" id="JAPTSV010000007">
    <property type="protein sequence ID" value="KAJ1526344.1"/>
    <property type="molecule type" value="Genomic_DNA"/>
</dbReference>
<dbReference type="PROSITE" id="PS51117">
    <property type="entry name" value="LAMININ_NTER"/>
    <property type="match status" value="1"/>
</dbReference>
<feature type="disulfide bond" evidence="19">
    <location>
        <begin position="1231"/>
        <end position="1240"/>
    </location>
</feature>
<evidence type="ECO:0000313" key="26">
    <source>
        <dbReference type="EMBL" id="KAJ1526344.1"/>
    </source>
</evidence>
<feature type="domain" description="Laminin EGF-like" evidence="23">
    <location>
        <begin position="548"/>
        <end position="598"/>
    </location>
</feature>
<feature type="disulfide bond" evidence="19">
    <location>
        <begin position="859"/>
        <end position="876"/>
    </location>
</feature>
<feature type="compositionally biased region" description="Low complexity" evidence="21">
    <location>
        <begin position="1402"/>
        <end position="1412"/>
    </location>
</feature>
<feature type="domain" description="Laminin EGF-like" evidence="23">
    <location>
        <begin position="1111"/>
        <end position="1161"/>
    </location>
</feature>
<dbReference type="FunFam" id="2.10.25.10:FF:000130">
    <property type="entry name" value="Laminin subunit beta 1"/>
    <property type="match status" value="1"/>
</dbReference>
<comment type="subunit">
    <text evidence="12">Laminin is a complex glycoprotein, consisting of three different polypeptide chains (alpha, beta, gamma), which are bound to each other by disulfide bonds into a cross-shaped molecule comprising one long and three short arms with globules at each end. Beta-3 is a subunit of laminin-5 (laminin-332 or epiligrin/kalinin/nicein). Interacts with ECM1.</text>
</comment>
<evidence type="ECO:0000256" key="3">
    <source>
        <dbReference type="ARBA" id="ARBA00022530"/>
    </source>
</evidence>
<dbReference type="Pfam" id="PF00055">
    <property type="entry name" value="Laminin_N"/>
    <property type="match status" value="1"/>
</dbReference>
<evidence type="ECO:0000256" key="15">
    <source>
        <dbReference type="ARBA" id="ARBA00076643"/>
    </source>
</evidence>
<feature type="disulfide bond" evidence="19">
    <location>
        <begin position="1083"/>
        <end position="1092"/>
    </location>
</feature>
<feature type="disulfide bond" evidence="19">
    <location>
        <begin position="1210"/>
        <end position="1222"/>
    </location>
</feature>
<comment type="caution">
    <text evidence="19">Lacks conserved residue(s) required for the propagation of feature annotation.</text>
</comment>
<dbReference type="SUPFAM" id="SSF57997">
    <property type="entry name" value="Tropomyosin"/>
    <property type="match status" value="1"/>
</dbReference>
<dbReference type="FunFam" id="2.10.25.10:FF:000074">
    <property type="entry name" value="Laminin subunit alpha"/>
    <property type="match status" value="1"/>
</dbReference>
<dbReference type="Pfam" id="PF21199">
    <property type="entry name" value="LAMININ_IV_B"/>
    <property type="match status" value="1"/>
</dbReference>
<evidence type="ECO:0000256" key="22">
    <source>
        <dbReference type="SAM" id="SignalP"/>
    </source>
</evidence>
<dbReference type="FunFam" id="2.10.25.10:FF:000084">
    <property type="entry name" value="Laminin subunit alpha 3"/>
    <property type="match status" value="1"/>
</dbReference>
<keyword evidence="2" id="KW-0964">Secreted</keyword>
<feature type="domain" description="Laminin IV type B" evidence="24">
    <location>
        <begin position="638"/>
        <end position="851"/>
    </location>
</feature>
<dbReference type="GO" id="GO:0016477">
    <property type="term" value="P:cell migration"/>
    <property type="evidence" value="ECO:0007669"/>
    <property type="project" value="TreeGrafter"/>
</dbReference>
<organism evidence="26 27">
    <name type="scientific">Megalurothrips usitatus</name>
    <name type="common">bean blossom thrips</name>
    <dbReference type="NCBI Taxonomy" id="439358"/>
    <lineage>
        <taxon>Eukaryota</taxon>
        <taxon>Metazoa</taxon>
        <taxon>Ecdysozoa</taxon>
        <taxon>Arthropoda</taxon>
        <taxon>Hexapoda</taxon>
        <taxon>Insecta</taxon>
        <taxon>Pterygota</taxon>
        <taxon>Neoptera</taxon>
        <taxon>Paraneoptera</taxon>
        <taxon>Thysanoptera</taxon>
        <taxon>Terebrantia</taxon>
        <taxon>Thripoidea</taxon>
        <taxon>Thripidae</taxon>
        <taxon>Megalurothrips</taxon>
    </lineage>
</organism>
<evidence type="ECO:0000256" key="12">
    <source>
        <dbReference type="ARBA" id="ARBA00062742"/>
    </source>
</evidence>
<evidence type="ECO:0000256" key="9">
    <source>
        <dbReference type="ARBA" id="ARBA00023157"/>
    </source>
</evidence>
<dbReference type="GO" id="GO:0009888">
    <property type="term" value="P:tissue development"/>
    <property type="evidence" value="ECO:0007669"/>
    <property type="project" value="TreeGrafter"/>
</dbReference>
<dbReference type="Gene3D" id="2.10.25.10">
    <property type="entry name" value="Laminin"/>
    <property type="match status" value="11"/>
</dbReference>
<dbReference type="Proteomes" id="UP001075354">
    <property type="component" value="Chromosome 7"/>
</dbReference>
<dbReference type="CDD" id="cd22302">
    <property type="entry name" value="cc_DmLAMB1-like_C"/>
    <property type="match status" value="1"/>
</dbReference>
<evidence type="ECO:0000313" key="27">
    <source>
        <dbReference type="Proteomes" id="UP001075354"/>
    </source>
</evidence>
<dbReference type="PANTHER" id="PTHR10574">
    <property type="entry name" value="NETRIN/LAMININ-RELATED"/>
    <property type="match status" value="1"/>
</dbReference>
<keyword evidence="8 20" id="KW-0175">Coiled coil</keyword>
<keyword evidence="27" id="KW-1185">Reference proteome</keyword>
<feature type="domain" description="Laminin EGF-like" evidence="23">
    <location>
        <begin position="425"/>
        <end position="487"/>
    </location>
</feature>
<feature type="domain" description="Laminin N-terminal" evidence="25">
    <location>
        <begin position="120"/>
        <end position="361"/>
    </location>
</feature>
<evidence type="ECO:0000256" key="11">
    <source>
        <dbReference type="ARBA" id="ARBA00023292"/>
    </source>
</evidence>
<dbReference type="CDD" id="cd00055">
    <property type="entry name" value="EGF_Lam"/>
    <property type="match status" value="13"/>
</dbReference>
<feature type="signal peptide" evidence="22">
    <location>
        <begin position="1"/>
        <end position="18"/>
    </location>
</feature>
<feature type="disulfide bond" evidence="19">
    <location>
        <begin position="582"/>
        <end position="596"/>
    </location>
</feature>
<dbReference type="FunFam" id="2.10.25.10:FF:000135">
    <property type="entry name" value="Laminin subunit beta 4"/>
    <property type="match status" value="2"/>
</dbReference>
<accession>A0AAV7XJT8</accession>
<evidence type="ECO:0000256" key="5">
    <source>
        <dbReference type="ARBA" id="ARBA00022737"/>
    </source>
</evidence>
<feature type="domain" description="Laminin EGF-like" evidence="23">
    <location>
        <begin position="1162"/>
        <end position="1209"/>
    </location>
</feature>
<dbReference type="PRINTS" id="PR00011">
    <property type="entry name" value="EGFLAMININ"/>
</dbReference>
<dbReference type="FunFam" id="2.60.120.260:FF:000010">
    <property type="entry name" value="Laminin subunit beta 1"/>
    <property type="match status" value="1"/>
</dbReference>
<feature type="compositionally biased region" description="Basic and acidic residues" evidence="21">
    <location>
        <begin position="1413"/>
        <end position="1422"/>
    </location>
</feature>
<evidence type="ECO:0000256" key="20">
    <source>
        <dbReference type="SAM" id="Coils"/>
    </source>
</evidence>
<evidence type="ECO:0000256" key="14">
    <source>
        <dbReference type="ARBA" id="ARBA00075207"/>
    </source>
</evidence>
<feature type="coiled-coil region" evidence="20">
    <location>
        <begin position="1663"/>
        <end position="1798"/>
    </location>
</feature>
<evidence type="ECO:0000256" key="4">
    <source>
        <dbReference type="ARBA" id="ARBA00022729"/>
    </source>
</evidence>
<sequence>MWLPTLLVLLCSAGASYGAYSPNGTRLTAARRANTGTRAHSFAMPTHYNHNGRGDRVARVPLPPRPQPVPAPKRGDIPITDSDEAYAEFEGEAHPLSESYPDFQTAKWRAYQPHKLHPCDQSSCYPATGNLLIGREKQLHATSTCGLQRKERFCIVSHLQESKKCFWCDSNPMNDNIPQKSHTVKNVIYRDSPDSRSRVRSWWQAEAGKENVSVQLDLEAEFHFTHVIITFKTFRPAAMLIERSYDFGATWQVYRYFAANCDKSFPGVPKHSPTSLTEVVCESRYSKVEPSENGEVIFRVLPPSLKIDDPYSQEVQNLLKMTNLRINFTKLHTLGDDLLDNRQEIQEKYYYAIYEMIVRGSCSCYGHASRCLPKEGVDPRPDMVYGRCDCTHHTKGYNCESCEDFYNDLPWKPAIGKQSNACKQCNCNNHATFCHFDEAVYEQTGRISGGVCDGCEHNTMGRNCERCKPYYYLDPARVITDPDACQPCDCDPRGSVDEANCDPVSDPENGFEAGKCHCKTNVDGRRCDRCKNGYWNFDEDSPDGCEACTCNLLGTVDNQGCDMNSGECTCKRNVQGRDCNQCLPEHFGLSEDPDGCKACDCDLGGSYDNFCDVITGQCRCRPHVTGRQCDQPDQAYYTGSMDYNVYEAETAFGSDDSQVVTREPSPNGLDSFTGIGFMRTFENSELDFKVDDIRTSMDYDIVIRYEPQMPHGWEDVLVTVEREGPPDQDGPCANTRPDDDIKQTTLSDGERSNVVQPPACLEAGKTYHIKISFKKYDNEGDKPTASILVDSIALVPRPESIPFFQGTPENIRARDDFLRYRCLDYFRSPMQRNQIPEVCKKYYNSIGFFVQNGAHPCKCDPTGSTSNLCSTLGGQCECKQNVAGRTCDRCEVGTYGFGPEGCRACDCNSIGSLDNFCDDTGQCKCRPNMYGRDCGQCQPGYWNFPNCQRCQCNGYADTCDSYTGTCVECRNNTNGTYCDKCNDGFYGDPRFGRDIPCRPCPCPDTQESGHSFATQCSLESYTQDVVCECREGYAGSRCDVCADNYFGNPDQPGGSCSPCNCSKNVDVSRPGNCDVRTGECRHCLFDTEGFNCEVCKPGFYGDAVNQRCIACVCNVLGTNQTVGSCDRTTGQCPCLPNVVGLSCDDCKPNHWKIASGQGCEACDCDPTGSDETQCNPFDGQCKCRPGYGGRKCDQCESNSWGNPNVECHPCQCNPEGAASMQCHQNNGSCICTRGIGGYNCDECARGYLGVVPHCSECGECFNNWDRVLDELKVQTTEVLKSASEIKLKGATGAYSRQFETMVKKIDEVKQILDETRLSTNQLDDLQSLVNHLRKNLNQSMDALGQVEDLGKNTTQRILSANLTLADLGVKLELLSNTTKALHDNATQLQESNVEGALNLTRQASQRSRQAQQEAERTKELSAEADKLCRRTESLVFKSSDRYQQLQSDNNKELENVSEKLAKLEDMIPDLNKQVCGRSDTASDDNCDVLCGGAGCGSCGGLSCENGAARKAEQALGYAQEADKQIREKDSKAEELYQGVSLAHQETEQARRLVKEALERAQLARNMSEVSLNDSISLAQRLEDFLNVDHATPNDISARASETLKKEIQLEKEQITKLAEDINKTIASLTDIDGIISETRDDLNSALDLKGRAIEAKDGAANVLATAEKVVKALDEARDAQEKAEEAIDKANADIEAADKDLAQIASETAEAQSKANETVVEVDKLQSRVRDLQTRFLKNSRDVGELKSEADSIVREADVAKKEATNLRSKFDQAANRLNGLSSQTKNAKKRAEKIREDAASLAIQTSYKLKKLKDMTDVYSTNEKQLADLTGKIDLLNNRMNEYLTDIKNQAEYYSSCTS</sequence>
<feature type="disulfide bond" evidence="19">
    <location>
        <begin position="925"/>
        <end position="934"/>
    </location>
</feature>
<dbReference type="InterPro" id="IPR008211">
    <property type="entry name" value="Laminin_N"/>
</dbReference>
<evidence type="ECO:0000256" key="10">
    <source>
        <dbReference type="ARBA" id="ARBA00023180"/>
    </source>
</evidence>
<feature type="disulfide bond" evidence="19">
    <location>
        <begin position="1134"/>
        <end position="1143"/>
    </location>
</feature>
<feature type="disulfide bond" evidence="19">
    <location>
        <begin position="905"/>
        <end position="917"/>
    </location>
</feature>
<evidence type="ECO:0000256" key="18">
    <source>
        <dbReference type="ARBA" id="ARBA00082200"/>
    </source>
</evidence>
<dbReference type="InterPro" id="IPR000742">
    <property type="entry name" value="EGF"/>
</dbReference>
<evidence type="ECO:0000259" key="24">
    <source>
        <dbReference type="PROSITE" id="PS51116"/>
    </source>
</evidence>
<dbReference type="InterPro" id="IPR056863">
    <property type="entry name" value="LMN_ATRN_NET-like_EGF"/>
</dbReference>
<comment type="subcellular location">
    <subcellularLocation>
        <location evidence="1">Secreted</location>
        <location evidence="1">Extracellular space</location>
        <location evidence="1">Extracellular matrix</location>
        <location evidence="1">Basement membrane</location>
    </subcellularLocation>
</comment>
<evidence type="ECO:0000256" key="1">
    <source>
        <dbReference type="ARBA" id="ARBA00004302"/>
    </source>
</evidence>
<evidence type="ECO:0000256" key="21">
    <source>
        <dbReference type="SAM" id="MobiDB-lite"/>
    </source>
</evidence>
<feature type="domain" description="Laminin EGF-like" evidence="23">
    <location>
        <begin position="1210"/>
        <end position="1256"/>
    </location>
</feature>
<evidence type="ECO:0000256" key="6">
    <source>
        <dbReference type="ARBA" id="ARBA00022869"/>
    </source>
</evidence>
<feature type="coiled-coil region" evidence="20">
    <location>
        <begin position="1446"/>
        <end position="1473"/>
    </location>
</feature>
<evidence type="ECO:0000256" key="2">
    <source>
        <dbReference type="ARBA" id="ARBA00022525"/>
    </source>
</evidence>
<dbReference type="GO" id="GO:0007411">
    <property type="term" value="P:axon guidance"/>
    <property type="evidence" value="ECO:0007669"/>
    <property type="project" value="TreeGrafter"/>
</dbReference>
<feature type="disulfide bond" evidence="19">
    <location>
        <begin position="1183"/>
        <end position="1192"/>
    </location>
</feature>
<dbReference type="Gene3D" id="2.170.300.10">
    <property type="entry name" value="Tie2 ligand-binding domain superfamily"/>
    <property type="match status" value="1"/>
</dbReference>
<dbReference type="Pfam" id="PF24973">
    <property type="entry name" value="EGF_LMN_ATRN"/>
    <property type="match status" value="2"/>
</dbReference>
<comment type="caution">
    <text evidence="26">The sequence shown here is derived from an EMBL/GenBank/DDBJ whole genome shotgun (WGS) entry which is preliminary data.</text>
</comment>
<dbReference type="SUPFAM" id="SSF57196">
    <property type="entry name" value="EGF/Laminin"/>
    <property type="match status" value="13"/>
</dbReference>
<dbReference type="GO" id="GO:0043256">
    <property type="term" value="C:laminin complex"/>
    <property type="evidence" value="ECO:0007669"/>
    <property type="project" value="TreeGrafter"/>
</dbReference>
<dbReference type="SMART" id="SM00136">
    <property type="entry name" value="LamNT"/>
    <property type="match status" value="1"/>
</dbReference>
<feature type="disulfide bond" evidence="19">
    <location>
        <begin position="570"/>
        <end position="579"/>
    </location>
</feature>
<evidence type="ECO:0000256" key="8">
    <source>
        <dbReference type="ARBA" id="ARBA00023054"/>
    </source>
</evidence>
<dbReference type="Pfam" id="PF00053">
    <property type="entry name" value="EGF_laminin"/>
    <property type="match status" value="11"/>
</dbReference>
<dbReference type="GO" id="GO:0070831">
    <property type="term" value="P:basement membrane assembly"/>
    <property type="evidence" value="ECO:0007669"/>
    <property type="project" value="TreeGrafter"/>
</dbReference>
<protein>
    <recommendedName>
        <fullName evidence="13">Laminin subunit beta-3</fullName>
    </recommendedName>
    <alternativeName>
        <fullName evidence="14">Epiligrin subunit bata</fullName>
    </alternativeName>
    <alternativeName>
        <fullName evidence="18">Kalinin B1 chain</fullName>
    </alternativeName>
    <alternativeName>
        <fullName evidence="15">Kalinin subunit beta</fullName>
    </alternativeName>
    <alternativeName>
        <fullName evidence="17">Laminin-5 subunit beta</fullName>
    </alternativeName>
    <alternativeName>
        <fullName evidence="16">Nicein subunit beta</fullName>
    </alternativeName>
</protein>
<dbReference type="FunFam" id="2.10.25.10:FF:000034">
    <property type="entry name" value="Laminin subunit alpha 3"/>
    <property type="match status" value="1"/>
</dbReference>
<feature type="domain" description="Laminin EGF-like" evidence="23">
    <location>
        <begin position="857"/>
        <end position="904"/>
    </location>
</feature>
<dbReference type="SMART" id="SM00180">
    <property type="entry name" value="EGF_Lam"/>
    <property type="match status" value="13"/>
</dbReference>
<evidence type="ECO:0000259" key="25">
    <source>
        <dbReference type="PROSITE" id="PS51117"/>
    </source>
</evidence>
<keyword evidence="9 19" id="KW-1015">Disulfide bond</keyword>
<feature type="disulfide bond" evidence="19">
    <location>
        <begin position="969"/>
        <end position="978"/>
    </location>
</feature>
<dbReference type="GO" id="GO:0034446">
    <property type="term" value="P:substrate adhesion-dependent cell spreading"/>
    <property type="evidence" value="ECO:0007669"/>
    <property type="project" value="TreeGrafter"/>
</dbReference>
<keyword evidence="4 22" id="KW-0732">Signal</keyword>
<feature type="domain" description="Laminin EGF-like" evidence="23">
    <location>
        <begin position="905"/>
        <end position="949"/>
    </location>
</feature>
<keyword evidence="11 19" id="KW-0424">Laminin EGF-like domain</keyword>
<proteinExistence type="predicted"/>